<dbReference type="Gramene" id="CDP21865">
    <property type="protein sequence ID" value="CDP21865"/>
    <property type="gene ID" value="GSCOC_T00003731001"/>
</dbReference>
<dbReference type="EMBL" id="HG746349">
    <property type="protein sequence ID" value="CDP21865.1"/>
    <property type="molecule type" value="Genomic_DNA"/>
</dbReference>
<evidence type="ECO:0000313" key="1">
    <source>
        <dbReference type="EMBL" id="CDP21865.1"/>
    </source>
</evidence>
<dbReference type="AlphaFoldDB" id="A0A068VM37"/>
<dbReference type="InterPro" id="IPR006461">
    <property type="entry name" value="PLAC_motif_containing"/>
</dbReference>
<evidence type="ECO:0000313" key="2">
    <source>
        <dbReference type="Proteomes" id="UP000295252"/>
    </source>
</evidence>
<sequence length="89" mass="9973">MKGSIPCKLSKLEVPLVFHYRLLLVFPSMASGNIGNDWSSGLCDCIKDCRSCCLTCWCPCITFGRVAEIVDKGQSCKYKTRTFLIVVHH</sequence>
<dbReference type="NCBIfam" id="TIGR01571">
    <property type="entry name" value="A_thal_Cys_rich"/>
    <property type="match status" value="1"/>
</dbReference>
<accession>A0A068VM37</accession>
<gene>
    <name evidence="1" type="ORF">GSCOC_T00003731001</name>
</gene>
<dbReference type="PhylomeDB" id="A0A068VM37"/>
<keyword evidence="2" id="KW-1185">Reference proteome</keyword>
<dbReference type="OrthoDB" id="1045822at2759"/>
<proteinExistence type="predicted"/>
<protein>
    <submittedName>
        <fullName evidence="1">DH200=94 genomic scaffold, scaffold_7265</fullName>
    </submittedName>
</protein>
<dbReference type="Proteomes" id="UP000295252">
    <property type="component" value="Unassembled WGS sequence"/>
</dbReference>
<reference evidence="2" key="1">
    <citation type="journal article" date="2014" name="Science">
        <title>The coffee genome provides insight into the convergent evolution of caffeine biosynthesis.</title>
        <authorList>
            <person name="Denoeud F."/>
            <person name="Carretero-Paulet L."/>
            <person name="Dereeper A."/>
            <person name="Droc G."/>
            <person name="Guyot R."/>
            <person name="Pietrella M."/>
            <person name="Zheng C."/>
            <person name="Alberti A."/>
            <person name="Anthony F."/>
            <person name="Aprea G."/>
            <person name="Aury J.M."/>
            <person name="Bento P."/>
            <person name="Bernard M."/>
            <person name="Bocs S."/>
            <person name="Campa C."/>
            <person name="Cenci A."/>
            <person name="Combes M.C."/>
            <person name="Crouzillat D."/>
            <person name="Da Silva C."/>
            <person name="Daddiego L."/>
            <person name="De Bellis F."/>
            <person name="Dussert S."/>
            <person name="Garsmeur O."/>
            <person name="Gayraud T."/>
            <person name="Guignon V."/>
            <person name="Jahn K."/>
            <person name="Jamilloux V."/>
            <person name="Joet T."/>
            <person name="Labadie K."/>
            <person name="Lan T."/>
            <person name="Leclercq J."/>
            <person name="Lepelley M."/>
            <person name="Leroy T."/>
            <person name="Li L.T."/>
            <person name="Librado P."/>
            <person name="Lopez L."/>
            <person name="Munoz A."/>
            <person name="Noel B."/>
            <person name="Pallavicini A."/>
            <person name="Perrotta G."/>
            <person name="Poncet V."/>
            <person name="Pot D."/>
            <person name="Priyono X."/>
            <person name="Rigoreau M."/>
            <person name="Rouard M."/>
            <person name="Rozas J."/>
            <person name="Tranchant-Dubreuil C."/>
            <person name="VanBuren R."/>
            <person name="Zhang Q."/>
            <person name="Andrade A.C."/>
            <person name="Argout X."/>
            <person name="Bertrand B."/>
            <person name="de Kochko A."/>
            <person name="Graziosi G."/>
            <person name="Henry R.J."/>
            <person name="Jayarama X."/>
            <person name="Ming R."/>
            <person name="Nagai C."/>
            <person name="Rounsley S."/>
            <person name="Sankoff D."/>
            <person name="Giuliano G."/>
            <person name="Albert V.A."/>
            <person name="Wincker P."/>
            <person name="Lashermes P."/>
        </authorList>
    </citation>
    <scope>NUCLEOTIDE SEQUENCE [LARGE SCALE GENOMIC DNA]</scope>
    <source>
        <strain evidence="2">cv. DH200-94</strain>
    </source>
</reference>
<dbReference type="PANTHER" id="PTHR15907">
    <property type="entry name" value="DUF614 FAMILY PROTEIN-RELATED"/>
    <property type="match status" value="1"/>
</dbReference>
<dbReference type="STRING" id="49390.A0A068VM37"/>
<name>A0A068VM37_COFCA</name>
<dbReference type="Pfam" id="PF04749">
    <property type="entry name" value="PLAC8"/>
    <property type="match status" value="1"/>
</dbReference>
<dbReference type="InParanoid" id="A0A068VM37"/>
<organism evidence="1 2">
    <name type="scientific">Coffea canephora</name>
    <name type="common">Robusta coffee</name>
    <dbReference type="NCBI Taxonomy" id="49390"/>
    <lineage>
        <taxon>Eukaryota</taxon>
        <taxon>Viridiplantae</taxon>
        <taxon>Streptophyta</taxon>
        <taxon>Embryophyta</taxon>
        <taxon>Tracheophyta</taxon>
        <taxon>Spermatophyta</taxon>
        <taxon>Magnoliopsida</taxon>
        <taxon>eudicotyledons</taxon>
        <taxon>Gunneridae</taxon>
        <taxon>Pentapetalae</taxon>
        <taxon>asterids</taxon>
        <taxon>lamiids</taxon>
        <taxon>Gentianales</taxon>
        <taxon>Rubiaceae</taxon>
        <taxon>Ixoroideae</taxon>
        <taxon>Gardenieae complex</taxon>
        <taxon>Bertiereae - Coffeeae clade</taxon>
        <taxon>Coffeeae</taxon>
        <taxon>Coffea</taxon>
    </lineage>
</organism>